<evidence type="ECO:0000256" key="1">
    <source>
        <dbReference type="SAM" id="MobiDB-lite"/>
    </source>
</evidence>
<accession>W2FQR7</accession>
<feature type="region of interest" description="Disordered" evidence="1">
    <location>
        <begin position="1"/>
        <end position="59"/>
    </location>
</feature>
<dbReference type="Proteomes" id="UP000053236">
    <property type="component" value="Unassembled WGS sequence"/>
</dbReference>
<organism evidence="2">
    <name type="scientific">Phytophthora nicotianae</name>
    <name type="common">Potato buckeye rot agent</name>
    <name type="synonym">Phytophthora parasitica</name>
    <dbReference type="NCBI Taxonomy" id="4792"/>
    <lineage>
        <taxon>Eukaryota</taxon>
        <taxon>Sar</taxon>
        <taxon>Stramenopiles</taxon>
        <taxon>Oomycota</taxon>
        <taxon>Peronosporomycetes</taxon>
        <taxon>Peronosporales</taxon>
        <taxon>Peronosporaceae</taxon>
        <taxon>Phytophthora</taxon>
    </lineage>
</organism>
<feature type="non-terminal residue" evidence="2">
    <location>
        <position position="1"/>
    </location>
</feature>
<dbReference type="EMBL" id="KI689459">
    <property type="protein sequence ID" value="ETK72984.1"/>
    <property type="molecule type" value="Genomic_DNA"/>
</dbReference>
<evidence type="ECO:0000313" key="2">
    <source>
        <dbReference type="EMBL" id="ETK72984.1"/>
    </source>
</evidence>
<name>W2FQR7_PHYNI</name>
<protein>
    <submittedName>
        <fullName evidence="2">Uncharacterized protein</fullName>
    </submittedName>
</protein>
<reference evidence="2" key="1">
    <citation type="submission" date="2013-11" db="EMBL/GenBank/DDBJ databases">
        <title>The Genome Sequence of Phytophthora parasitica CJ02B3.</title>
        <authorList>
            <consortium name="The Broad Institute Genomics Platform"/>
            <person name="Russ C."/>
            <person name="Tyler B."/>
            <person name="Panabieres F."/>
            <person name="Shan W."/>
            <person name="Tripathy S."/>
            <person name="Grunwald N."/>
            <person name="Machado M."/>
            <person name="Johnson C.S."/>
            <person name="Arredondo F."/>
            <person name="Hong C."/>
            <person name="Coffey M."/>
            <person name="Young S.K."/>
            <person name="Zeng Q."/>
            <person name="Gargeya S."/>
            <person name="Fitzgerald M."/>
            <person name="Abouelleil A."/>
            <person name="Alvarado L."/>
            <person name="Chapman S.B."/>
            <person name="Gainer-Dewar J."/>
            <person name="Goldberg J."/>
            <person name="Griggs A."/>
            <person name="Gujja S."/>
            <person name="Hansen M."/>
            <person name="Howarth C."/>
            <person name="Imamovic A."/>
            <person name="Ireland A."/>
            <person name="Larimer J."/>
            <person name="McCowan C."/>
            <person name="Murphy C."/>
            <person name="Pearson M."/>
            <person name="Poon T.W."/>
            <person name="Priest M."/>
            <person name="Roberts A."/>
            <person name="Saif S."/>
            <person name="Shea T."/>
            <person name="Sykes S."/>
            <person name="Wortman J."/>
            <person name="Nusbaum C."/>
            <person name="Birren B."/>
        </authorList>
    </citation>
    <scope>NUCLEOTIDE SEQUENCE [LARGE SCALE GENOMIC DNA]</scope>
    <source>
        <strain evidence="2">CJ02B3</strain>
    </source>
</reference>
<proteinExistence type="predicted"/>
<dbReference type="AlphaFoldDB" id="W2FQR7"/>
<gene>
    <name evidence="2" type="ORF">L915_20028</name>
</gene>
<feature type="compositionally biased region" description="Basic and acidic residues" evidence="1">
    <location>
        <begin position="10"/>
        <end position="26"/>
    </location>
</feature>
<sequence length="116" mass="13139">PIKSAGSDGCNKKEHRKAENRRLMRRDQRRSHNKIGHPTAVRRERTRMEATTSPRPLYEPFRHSYAPHAGSGVFAGVAAAIDCSPLAIFLRFVTPDMIRSLVFYTNAYAKSKRANN</sequence>